<accession>A0AAJ6NDJ8</accession>
<comment type="caution">
    <text evidence="2">The sequence shown here is derived from an EMBL/GenBank/DDBJ whole genome shotgun (WGS) entry which is preliminary data.</text>
</comment>
<name>A0AAJ6NDJ8_9PAST</name>
<keyword evidence="1" id="KW-0732">Signal</keyword>
<proteinExistence type="predicted"/>
<dbReference type="AlphaFoldDB" id="A0AAJ6NDJ8"/>
<sequence>MKIKLIAFFALLFPVLSMAKDSVNNLGYSEYRNIVNEEFKAKQINYYQLPKSIIRREKEGLYKFNDDFFVGLKFDDKDNITTVLSTLFINDGKRIETDLSPLVILASSVQGKPINDDVSRQLLEMLSQAIKMSKKDKERVDLYFTYQKRNYGVSFEYNDPVVVIYSKKKIE</sequence>
<evidence type="ECO:0008006" key="4">
    <source>
        <dbReference type="Google" id="ProtNLM"/>
    </source>
</evidence>
<evidence type="ECO:0000313" key="3">
    <source>
        <dbReference type="Proteomes" id="UP001231736"/>
    </source>
</evidence>
<organism evidence="2 3">
    <name type="scientific">Phocoenobacter skyensis</name>
    <dbReference type="NCBI Taxonomy" id="97481"/>
    <lineage>
        <taxon>Bacteria</taxon>
        <taxon>Pseudomonadati</taxon>
        <taxon>Pseudomonadota</taxon>
        <taxon>Gammaproteobacteria</taxon>
        <taxon>Pasteurellales</taxon>
        <taxon>Pasteurellaceae</taxon>
        <taxon>Phocoenobacter</taxon>
    </lineage>
</organism>
<evidence type="ECO:0000313" key="2">
    <source>
        <dbReference type="EMBL" id="MDP8174856.1"/>
    </source>
</evidence>
<dbReference type="Proteomes" id="UP001231736">
    <property type="component" value="Unassembled WGS sequence"/>
</dbReference>
<reference evidence="2" key="1">
    <citation type="journal article" date="2023" name="Front. Microbiol.">
        <title>Phylogeography and host specificity of Pasteurellaceae pathogenic to sea-farmed fish in the north-east Atlantic.</title>
        <authorList>
            <person name="Gulla S."/>
            <person name="Colquhoun D.J."/>
            <person name="Olsen A.B."/>
            <person name="Spilsberg B."/>
            <person name="Lagesen K."/>
            <person name="Aakesson C.P."/>
            <person name="Strom S."/>
            <person name="Manji F."/>
            <person name="Birkbeck T.H."/>
            <person name="Nilsen H.K."/>
        </authorList>
    </citation>
    <scope>NUCLEOTIDE SEQUENCE</scope>
    <source>
        <strain evidence="2">98B1</strain>
    </source>
</reference>
<dbReference type="EMBL" id="JASAYT010000013">
    <property type="protein sequence ID" value="MDP8174856.1"/>
    <property type="molecule type" value="Genomic_DNA"/>
</dbReference>
<protein>
    <recommendedName>
        <fullName evidence="4">Lipoprotein</fullName>
    </recommendedName>
</protein>
<evidence type="ECO:0000256" key="1">
    <source>
        <dbReference type="SAM" id="SignalP"/>
    </source>
</evidence>
<feature type="chain" id="PRO_5042487959" description="Lipoprotein" evidence="1">
    <location>
        <begin position="20"/>
        <end position="171"/>
    </location>
</feature>
<feature type="signal peptide" evidence="1">
    <location>
        <begin position="1"/>
        <end position="19"/>
    </location>
</feature>
<dbReference type="RefSeq" id="WP_306387408.1">
    <property type="nucleotide sequence ID" value="NZ_JASAYT010000013.1"/>
</dbReference>
<gene>
    <name evidence="2" type="ORF">QJU97_05215</name>
</gene>